<feature type="transmembrane region" description="Helical" evidence="7">
    <location>
        <begin position="89"/>
        <end position="107"/>
    </location>
</feature>
<evidence type="ECO:0000259" key="8">
    <source>
        <dbReference type="Pfam" id="PF06808"/>
    </source>
</evidence>
<feature type="transmembrane region" description="Helical" evidence="7">
    <location>
        <begin position="128"/>
        <end position="149"/>
    </location>
</feature>
<dbReference type="NCBIfam" id="TIGR00786">
    <property type="entry name" value="dctM"/>
    <property type="match status" value="1"/>
</dbReference>
<feature type="transmembrane region" description="Helical" evidence="7">
    <location>
        <begin position="256"/>
        <end position="281"/>
    </location>
</feature>
<evidence type="ECO:0000313" key="9">
    <source>
        <dbReference type="EMBL" id="GFO88810.1"/>
    </source>
</evidence>
<feature type="transmembrane region" description="Helical" evidence="7">
    <location>
        <begin position="226"/>
        <end position="244"/>
    </location>
</feature>
<dbReference type="InterPro" id="IPR010656">
    <property type="entry name" value="DctM"/>
</dbReference>
<organism evidence="9 10">
    <name type="scientific">Butyricicoccus faecihominis</name>
    <dbReference type="NCBI Taxonomy" id="1712515"/>
    <lineage>
        <taxon>Bacteria</taxon>
        <taxon>Bacillati</taxon>
        <taxon>Bacillota</taxon>
        <taxon>Clostridia</taxon>
        <taxon>Eubacteriales</taxon>
        <taxon>Butyricicoccaceae</taxon>
        <taxon>Butyricicoccus</taxon>
    </lineage>
</organism>
<dbReference type="Pfam" id="PF06808">
    <property type="entry name" value="DctM"/>
    <property type="match status" value="1"/>
</dbReference>
<comment type="caution">
    <text evidence="9">The sequence shown here is derived from an EMBL/GenBank/DDBJ whole genome shotgun (WGS) entry which is preliminary data.</text>
</comment>
<dbReference type="InterPro" id="IPR004681">
    <property type="entry name" value="TRAP_DctM"/>
</dbReference>
<evidence type="ECO:0000256" key="3">
    <source>
        <dbReference type="ARBA" id="ARBA00022519"/>
    </source>
</evidence>
<dbReference type="Proteomes" id="UP000620147">
    <property type="component" value="Unassembled WGS sequence"/>
</dbReference>
<name>A0ABQ1E1K6_9FIRM</name>
<protein>
    <submittedName>
        <fullName evidence="9">ABC transporter permease</fullName>
    </submittedName>
</protein>
<evidence type="ECO:0000256" key="2">
    <source>
        <dbReference type="ARBA" id="ARBA00022475"/>
    </source>
</evidence>
<feature type="domain" description="TRAP C4-dicarboxylate transport system permease DctM subunit" evidence="8">
    <location>
        <begin position="1"/>
        <end position="327"/>
    </location>
</feature>
<sequence>MGHFRGGLAHANVLASVIFAGMSGSAIADTGGLGAIELKAMKDGGYEEDFSLAVTGASSLIGPVIPPSVPLVLYGVTASVSIADLFDAGILPGILLGLVMIGINYIICKDKNIPVRKRASLVEIWRSFRLAFWSCLLVVIIRCGITMGWFTPTEAAVVAVAYALALSFAYKTMTIRMLPKALKEVLDICAGVLFLISTSTLFSWILTFTGIPQTVARALLSVSDSPLVIMLIISLILLVLGLFMDSTPAILIMTPILYPVITSMGIDPVLFGVILVLWLMVGLVTPPVGMVLFVLSSISGVSIGKISKAIVPYIVGCISIILLLIVYTCLMVSNPALPLLY</sequence>
<keyword evidence="2" id="KW-1003">Cell membrane</keyword>
<keyword evidence="10" id="KW-1185">Reference proteome</keyword>
<dbReference type="EMBL" id="BLYJ01000026">
    <property type="protein sequence ID" value="GFO88810.1"/>
    <property type="molecule type" value="Genomic_DNA"/>
</dbReference>
<keyword evidence="5 7" id="KW-1133">Transmembrane helix</keyword>
<keyword evidence="6 7" id="KW-0472">Membrane</keyword>
<feature type="transmembrane region" description="Helical" evidence="7">
    <location>
        <begin position="287"/>
        <end position="303"/>
    </location>
</feature>
<feature type="transmembrane region" description="Helical" evidence="7">
    <location>
        <begin position="155"/>
        <end position="173"/>
    </location>
</feature>
<keyword evidence="4 7" id="KW-0812">Transmembrane</keyword>
<comment type="subcellular location">
    <subcellularLocation>
        <location evidence="1">Cell inner membrane</location>
        <topology evidence="1">Multi-pass membrane protein</topology>
    </subcellularLocation>
</comment>
<evidence type="ECO:0000256" key="5">
    <source>
        <dbReference type="ARBA" id="ARBA00022989"/>
    </source>
</evidence>
<feature type="transmembrane region" description="Helical" evidence="7">
    <location>
        <begin position="310"/>
        <end position="333"/>
    </location>
</feature>
<gene>
    <name evidence="9" type="ORF">BUFA31_19740</name>
</gene>
<evidence type="ECO:0000256" key="1">
    <source>
        <dbReference type="ARBA" id="ARBA00004429"/>
    </source>
</evidence>
<accession>A0ABQ1E1K6</accession>
<evidence type="ECO:0000256" key="7">
    <source>
        <dbReference type="SAM" id="Phobius"/>
    </source>
</evidence>
<evidence type="ECO:0000256" key="4">
    <source>
        <dbReference type="ARBA" id="ARBA00022692"/>
    </source>
</evidence>
<feature type="transmembrane region" description="Helical" evidence="7">
    <location>
        <begin position="185"/>
        <end position="206"/>
    </location>
</feature>
<proteinExistence type="predicted"/>
<evidence type="ECO:0000256" key="6">
    <source>
        <dbReference type="ARBA" id="ARBA00023136"/>
    </source>
</evidence>
<reference evidence="9 10" key="1">
    <citation type="submission" date="2020-06" db="EMBL/GenBank/DDBJ databases">
        <title>Characterization of fructooligosaccharide metabolism and fructooligosaccharide-degrading enzymes in human commensal butyrate producers.</title>
        <authorList>
            <person name="Tanno H."/>
            <person name="Fujii T."/>
            <person name="Hirano K."/>
            <person name="Maeno S."/>
            <person name="Tonozuka T."/>
            <person name="Sakamoto M."/>
            <person name="Ohkuma M."/>
            <person name="Tochio T."/>
            <person name="Endo A."/>
        </authorList>
    </citation>
    <scope>NUCLEOTIDE SEQUENCE [LARGE SCALE GENOMIC DNA]</scope>
    <source>
        <strain evidence="9 10">JCM 31056</strain>
    </source>
</reference>
<dbReference type="PANTHER" id="PTHR33362">
    <property type="entry name" value="SIALIC ACID TRAP TRANSPORTER PERMEASE PROTEIN SIAT-RELATED"/>
    <property type="match status" value="1"/>
</dbReference>
<evidence type="ECO:0000313" key="10">
    <source>
        <dbReference type="Proteomes" id="UP000620147"/>
    </source>
</evidence>
<keyword evidence="3" id="KW-0997">Cell inner membrane</keyword>
<dbReference type="PANTHER" id="PTHR33362:SF3">
    <property type="entry name" value="SIALIC ACID TRAP TRANSPORTER PERMEASE PROTEIN SIAT"/>
    <property type="match status" value="1"/>
</dbReference>